<dbReference type="CDD" id="cd11031">
    <property type="entry name" value="Cyp158A-like"/>
    <property type="match status" value="1"/>
</dbReference>
<name>A0AB39YGK0_9ACTN</name>
<accession>A0AB39YGK0</accession>
<keyword evidence="6 7" id="KW-0503">Monooxygenase</keyword>
<dbReference type="AlphaFoldDB" id="A0AB39YGK0"/>
<organism evidence="9">
    <name type="scientific">Streptomyces sp. R33</name>
    <dbReference type="NCBI Taxonomy" id="3238629"/>
    <lineage>
        <taxon>Bacteria</taxon>
        <taxon>Bacillati</taxon>
        <taxon>Actinomycetota</taxon>
        <taxon>Actinomycetes</taxon>
        <taxon>Kitasatosporales</taxon>
        <taxon>Streptomycetaceae</taxon>
        <taxon>Streptomyces</taxon>
    </lineage>
</organism>
<dbReference type="GO" id="GO:0005506">
    <property type="term" value="F:iron ion binding"/>
    <property type="evidence" value="ECO:0007669"/>
    <property type="project" value="InterPro"/>
</dbReference>
<dbReference type="PANTHER" id="PTHR46696:SF1">
    <property type="entry name" value="CYTOCHROME P450 YJIB-RELATED"/>
    <property type="match status" value="1"/>
</dbReference>
<evidence type="ECO:0000256" key="8">
    <source>
        <dbReference type="SAM" id="MobiDB-lite"/>
    </source>
</evidence>
<dbReference type="PRINTS" id="PR00359">
    <property type="entry name" value="BP450"/>
</dbReference>
<dbReference type="FunFam" id="1.10.630.10:FF:000018">
    <property type="entry name" value="Cytochrome P450 monooxygenase"/>
    <property type="match status" value="1"/>
</dbReference>
<keyword evidence="3 7" id="KW-0479">Metal-binding</keyword>
<dbReference type="InterPro" id="IPR002397">
    <property type="entry name" value="Cyt_P450_B"/>
</dbReference>
<sequence>MALGHWTSAKQPVLVGAAAGGARAVEGRAPAVPRARQGGRAALPTPAPARAPASVLPAARTADAQRVHFWSPPDLPGLTFDPLLARLLHEEPVARVKLPHGDGHAWLVTRYDDVRFVSIDPRFGRRAVMGRDVTRLAPHFIPMDGAVGVCDPPEHTRMRRVVARAFTSRSLGRLRAYGQHVMDALLDRMEEHGGPLDLVEYLNRPFPLAMVGALMGVPEEDRPQMAQWTDTILSAARGREASERAKADMAAYFRRMSSGRTTGRDDDLGGALAEAVGEGVLSADEAAGLAVLVQIGGAHAVRNNSANMVYALLTHPAHLARLRTEPELVPQAVEELLRYIPHRNAVGLARIALEAVEVGGVLIRAGEPVYVSYLTANRDPDVFADPDRLDFDRVNNPHVSFGYGPHFCPASTLARMESEILLRSLWDRFPRLRLAVPEGELAWEQGALIRGPEKLPVTW</sequence>
<dbReference type="GO" id="GO:0016705">
    <property type="term" value="F:oxidoreductase activity, acting on paired donors, with incorporation or reduction of molecular oxygen"/>
    <property type="evidence" value="ECO:0007669"/>
    <property type="project" value="InterPro"/>
</dbReference>
<dbReference type="InterPro" id="IPR017972">
    <property type="entry name" value="Cyt_P450_CS"/>
</dbReference>
<evidence type="ECO:0000256" key="1">
    <source>
        <dbReference type="ARBA" id="ARBA00010617"/>
    </source>
</evidence>
<evidence type="ECO:0000313" key="9">
    <source>
        <dbReference type="EMBL" id="XDV68725.1"/>
    </source>
</evidence>
<dbReference type="RefSeq" id="WP_369780208.1">
    <property type="nucleotide sequence ID" value="NZ_CP165727.1"/>
</dbReference>
<feature type="region of interest" description="Disordered" evidence="8">
    <location>
        <begin position="28"/>
        <end position="51"/>
    </location>
</feature>
<evidence type="ECO:0000256" key="3">
    <source>
        <dbReference type="ARBA" id="ARBA00022723"/>
    </source>
</evidence>
<dbReference type="PROSITE" id="PS00086">
    <property type="entry name" value="CYTOCHROME_P450"/>
    <property type="match status" value="1"/>
</dbReference>
<dbReference type="Gene3D" id="1.10.630.10">
    <property type="entry name" value="Cytochrome P450"/>
    <property type="match status" value="1"/>
</dbReference>
<dbReference type="InterPro" id="IPR036396">
    <property type="entry name" value="Cyt_P450_sf"/>
</dbReference>
<keyword evidence="4 7" id="KW-0560">Oxidoreductase</keyword>
<dbReference type="InterPro" id="IPR001128">
    <property type="entry name" value="Cyt_P450"/>
</dbReference>
<evidence type="ECO:0000256" key="7">
    <source>
        <dbReference type="RuleBase" id="RU000461"/>
    </source>
</evidence>
<dbReference type="GO" id="GO:0004497">
    <property type="term" value="F:monooxygenase activity"/>
    <property type="evidence" value="ECO:0007669"/>
    <property type="project" value="UniProtKB-KW"/>
</dbReference>
<keyword evidence="2 7" id="KW-0349">Heme</keyword>
<dbReference type="SUPFAM" id="SSF48264">
    <property type="entry name" value="Cytochrome P450"/>
    <property type="match status" value="1"/>
</dbReference>
<protein>
    <submittedName>
        <fullName evidence="9">Cytochrome P450</fullName>
    </submittedName>
</protein>
<dbReference type="PANTHER" id="PTHR46696">
    <property type="entry name" value="P450, PUTATIVE (EUROFUNG)-RELATED"/>
    <property type="match status" value="1"/>
</dbReference>
<evidence type="ECO:0000256" key="4">
    <source>
        <dbReference type="ARBA" id="ARBA00023002"/>
    </source>
</evidence>
<proteinExistence type="inferred from homology"/>
<dbReference type="Pfam" id="PF00067">
    <property type="entry name" value="p450"/>
    <property type="match status" value="1"/>
</dbReference>
<evidence type="ECO:0000256" key="5">
    <source>
        <dbReference type="ARBA" id="ARBA00023004"/>
    </source>
</evidence>
<dbReference type="EMBL" id="CP165727">
    <property type="protein sequence ID" value="XDV68725.1"/>
    <property type="molecule type" value="Genomic_DNA"/>
</dbReference>
<reference evidence="9" key="1">
    <citation type="submission" date="2024-08" db="EMBL/GenBank/DDBJ databases">
        <authorList>
            <person name="Yu S.T."/>
        </authorList>
    </citation>
    <scope>NUCLEOTIDE SEQUENCE</scope>
    <source>
        <strain evidence="9">R33</strain>
    </source>
</reference>
<keyword evidence="5 7" id="KW-0408">Iron</keyword>
<comment type="similarity">
    <text evidence="1 7">Belongs to the cytochrome P450 family.</text>
</comment>
<dbReference type="GO" id="GO:0020037">
    <property type="term" value="F:heme binding"/>
    <property type="evidence" value="ECO:0007669"/>
    <property type="project" value="InterPro"/>
</dbReference>
<gene>
    <name evidence="9" type="ORF">AB5J51_03360</name>
</gene>
<evidence type="ECO:0000256" key="2">
    <source>
        <dbReference type="ARBA" id="ARBA00022617"/>
    </source>
</evidence>
<evidence type="ECO:0000256" key="6">
    <source>
        <dbReference type="ARBA" id="ARBA00023033"/>
    </source>
</evidence>